<dbReference type="OrthoDB" id="6250977at2759"/>
<protein>
    <recommendedName>
        <fullName evidence="3">SUEL-type lectin domain-containing protein</fullName>
    </recommendedName>
</protein>
<evidence type="ECO:0000313" key="1">
    <source>
        <dbReference type="EMBL" id="KAA0199200.1"/>
    </source>
</evidence>
<proteinExistence type="predicted"/>
<evidence type="ECO:0008006" key="3">
    <source>
        <dbReference type="Google" id="ProtNLM"/>
    </source>
</evidence>
<keyword evidence="2" id="KW-1185">Reference proteome</keyword>
<name>A0A8E0S4M6_9TREM</name>
<comment type="caution">
    <text evidence="1">The sequence shown here is derived from an EMBL/GenBank/DDBJ whole genome shotgun (WGS) entry which is preliminary data.</text>
</comment>
<organism evidence="1 2">
    <name type="scientific">Fasciolopsis buskii</name>
    <dbReference type="NCBI Taxonomy" id="27845"/>
    <lineage>
        <taxon>Eukaryota</taxon>
        <taxon>Metazoa</taxon>
        <taxon>Spiralia</taxon>
        <taxon>Lophotrochozoa</taxon>
        <taxon>Platyhelminthes</taxon>
        <taxon>Trematoda</taxon>
        <taxon>Digenea</taxon>
        <taxon>Plagiorchiida</taxon>
        <taxon>Echinostomata</taxon>
        <taxon>Echinostomatoidea</taxon>
        <taxon>Fasciolidae</taxon>
        <taxon>Fasciolopsis</taxon>
    </lineage>
</organism>
<reference evidence="1" key="1">
    <citation type="submission" date="2019-05" db="EMBL/GenBank/DDBJ databases">
        <title>Annotation for the trematode Fasciolopsis buski.</title>
        <authorList>
            <person name="Choi Y.-J."/>
        </authorList>
    </citation>
    <scope>NUCLEOTIDE SEQUENCE</scope>
    <source>
        <strain evidence="1">HT</strain>
        <tissue evidence="1">Whole worm</tissue>
    </source>
</reference>
<dbReference type="Proteomes" id="UP000728185">
    <property type="component" value="Unassembled WGS sequence"/>
</dbReference>
<gene>
    <name evidence="1" type="ORF">FBUS_03634</name>
</gene>
<sequence>MLHCPTGAFVHIMDAFAGQTFTTDSPCPHPNYQSNKGEPVAIDPIQRVKCAPKSIVTLVIDFPFLLVSNEDDEFGPLSKCLLIPCPSLLYFKVVQQLCQGMNTCDVVRKLSRTDSGIDCQHVAALHVNYTCFPAYAQQEVVCADSYVELSCKSLGSEATLLLLHAKLDSNPKTVVDSQWNGKTKHCTDSVEVGM</sequence>
<dbReference type="EMBL" id="LUCM01001255">
    <property type="protein sequence ID" value="KAA0199200.1"/>
    <property type="molecule type" value="Genomic_DNA"/>
</dbReference>
<dbReference type="AlphaFoldDB" id="A0A8E0S4M6"/>
<dbReference type="InterPro" id="IPR043159">
    <property type="entry name" value="Lectin_gal-bd_sf"/>
</dbReference>
<accession>A0A8E0S4M6</accession>
<dbReference type="Gene3D" id="2.60.120.740">
    <property type="match status" value="1"/>
</dbReference>
<evidence type="ECO:0000313" key="2">
    <source>
        <dbReference type="Proteomes" id="UP000728185"/>
    </source>
</evidence>